<feature type="transmembrane region" description="Helical" evidence="1">
    <location>
        <begin position="39"/>
        <end position="60"/>
    </location>
</feature>
<evidence type="ECO:0000313" key="2">
    <source>
        <dbReference type="EMBL" id="EJW94589.1"/>
    </source>
</evidence>
<gene>
    <name evidence="2" type="ORF">EVA_17304</name>
</gene>
<keyword evidence="1" id="KW-0472">Membrane</keyword>
<feature type="transmembrane region" description="Helical" evidence="1">
    <location>
        <begin position="136"/>
        <end position="156"/>
    </location>
</feature>
<evidence type="ECO:0000256" key="1">
    <source>
        <dbReference type="SAM" id="Phobius"/>
    </source>
</evidence>
<proteinExistence type="predicted"/>
<sequence>MVRFSNVILLVFDATLSLVHLLALEFDFQVLEFDFLRQHIILTIVFHFVELIVVTIHGFLSAADLISTHSNIFCEFLDILIILDDTMRETFDFIFEILHFQWKFTAQGLDLVYFRKHGLEFIQRLQFLFYGHVRCIFLYCHIFYIMLISFIFVWSARCSDNDIF</sequence>
<keyword evidence="1" id="KW-1133">Transmembrane helix</keyword>
<organism evidence="2">
    <name type="scientific">gut metagenome</name>
    <dbReference type="NCBI Taxonomy" id="749906"/>
    <lineage>
        <taxon>unclassified sequences</taxon>
        <taxon>metagenomes</taxon>
        <taxon>organismal metagenomes</taxon>
    </lineage>
</organism>
<keyword evidence="1" id="KW-0812">Transmembrane</keyword>
<name>J9G527_9ZZZZ</name>
<comment type="caution">
    <text evidence="2">The sequence shown here is derived from an EMBL/GenBank/DDBJ whole genome shotgun (WGS) entry which is preliminary data.</text>
</comment>
<protein>
    <submittedName>
        <fullName evidence="2">Membrane protein</fullName>
    </submittedName>
</protein>
<dbReference type="EMBL" id="AMCI01006289">
    <property type="protein sequence ID" value="EJW94589.1"/>
    <property type="molecule type" value="Genomic_DNA"/>
</dbReference>
<reference evidence="2" key="1">
    <citation type="journal article" date="2012" name="PLoS ONE">
        <title>Gene sets for utilization of primary and secondary nutrition supplies in the distal gut of endangered iberian lynx.</title>
        <authorList>
            <person name="Alcaide M."/>
            <person name="Messina E."/>
            <person name="Richter M."/>
            <person name="Bargiela R."/>
            <person name="Peplies J."/>
            <person name="Huws S.A."/>
            <person name="Newbold C.J."/>
            <person name="Golyshin P.N."/>
            <person name="Simon M.A."/>
            <person name="Lopez G."/>
            <person name="Yakimov M.M."/>
            <person name="Ferrer M."/>
        </authorList>
    </citation>
    <scope>NUCLEOTIDE SEQUENCE</scope>
</reference>
<dbReference type="AlphaFoldDB" id="J9G527"/>
<accession>J9G527</accession>